<dbReference type="EMBL" id="KN838552">
    <property type="protein sequence ID" value="KIK06566.1"/>
    <property type="molecule type" value="Genomic_DNA"/>
</dbReference>
<accession>A0A0C9XN57</accession>
<dbReference type="OrthoDB" id="3204463at2759"/>
<gene>
    <name evidence="2" type="ORF">K443DRAFT_129840</name>
</gene>
<evidence type="ECO:0000313" key="3">
    <source>
        <dbReference type="Proteomes" id="UP000054477"/>
    </source>
</evidence>
<feature type="region of interest" description="Disordered" evidence="1">
    <location>
        <begin position="21"/>
        <end position="48"/>
    </location>
</feature>
<evidence type="ECO:0000313" key="2">
    <source>
        <dbReference type="EMBL" id="KIK06566.1"/>
    </source>
</evidence>
<reference evidence="2 3" key="1">
    <citation type="submission" date="2014-04" db="EMBL/GenBank/DDBJ databases">
        <authorList>
            <consortium name="DOE Joint Genome Institute"/>
            <person name="Kuo A."/>
            <person name="Kohler A."/>
            <person name="Nagy L.G."/>
            <person name="Floudas D."/>
            <person name="Copeland A."/>
            <person name="Barry K.W."/>
            <person name="Cichocki N."/>
            <person name="Veneault-Fourrey C."/>
            <person name="LaButti K."/>
            <person name="Lindquist E.A."/>
            <person name="Lipzen A."/>
            <person name="Lundell T."/>
            <person name="Morin E."/>
            <person name="Murat C."/>
            <person name="Sun H."/>
            <person name="Tunlid A."/>
            <person name="Henrissat B."/>
            <person name="Grigoriev I.V."/>
            <person name="Hibbett D.S."/>
            <person name="Martin F."/>
            <person name="Nordberg H.P."/>
            <person name="Cantor M.N."/>
            <person name="Hua S.X."/>
        </authorList>
    </citation>
    <scope>NUCLEOTIDE SEQUENCE [LARGE SCALE GENOMIC DNA]</scope>
    <source>
        <strain evidence="2 3">LaAM-08-1</strain>
    </source>
</reference>
<name>A0A0C9XN57_9AGAR</name>
<reference evidence="3" key="2">
    <citation type="submission" date="2015-01" db="EMBL/GenBank/DDBJ databases">
        <title>Evolutionary Origins and Diversification of the Mycorrhizal Mutualists.</title>
        <authorList>
            <consortium name="DOE Joint Genome Institute"/>
            <consortium name="Mycorrhizal Genomics Consortium"/>
            <person name="Kohler A."/>
            <person name="Kuo A."/>
            <person name="Nagy L.G."/>
            <person name="Floudas D."/>
            <person name="Copeland A."/>
            <person name="Barry K.W."/>
            <person name="Cichocki N."/>
            <person name="Veneault-Fourrey C."/>
            <person name="LaButti K."/>
            <person name="Lindquist E.A."/>
            <person name="Lipzen A."/>
            <person name="Lundell T."/>
            <person name="Morin E."/>
            <person name="Murat C."/>
            <person name="Riley R."/>
            <person name="Ohm R."/>
            <person name="Sun H."/>
            <person name="Tunlid A."/>
            <person name="Henrissat B."/>
            <person name="Grigoriev I.V."/>
            <person name="Hibbett D.S."/>
            <person name="Martin F."/>
        </authorList>
    </citation>
    <scope>NUCLEOTIDE SEQUENCE [LARGE SCALE GENOMIC DNA]</scope>
    <source>
        <strain evidence="3">LaAM-08-1</strain>
    </source>
</reference>
<feature type="compositionally biased region" description="Low complexity" evidence="1">
    <location>
        <begin position="92"/>
        <end position="104"/>
    </location>
</feature>
<feature type="compositionally biased region" description="Basic residues" evidence="1">
    <location>
        <begin position="29"/>
        <end position="46"/>
    </location>
</feature>
<keyword evidence="3" id="KW-1185">Reference proteome</keyword>
<dbReference type="AlphaFoldDB" id="A0A0C9XN57"/>
<protein>
    <submittedName>
        <fullName evidence="2">Uncharacterized protein</fullName>
    </submittedName>
</protein>
<dbReference type="HOGENOM" id="CLU_104307_1_0_1"/>
<organism evidence="2 3">
    <name type="scientific">Laccaria amethystina LaAM-08-1</name>
    <dbReference type="NCBI Taxonomy" id="1095629"/>
    <lineage>
        <taxon>Eukaryota</taxon>
        <taxon>Fungi</taxon>
        <taxon>Dikarya</taxon>
        <taxon>Basidiomycota</taxon>
        <taxon>Agaricomycotina</taxon>
        <taxon>Agaricomycetes</taxon>
        <taxon>Agaricomycetidae</taxon>
        <taxon>Agaricales</taxon>
        <taxon>Agaricineae</taxon>
        <taxon>Hydnangiaceae</taxon>
        <taxon>Laccaria</taxon>
    </lineage>
</organism>
<proteinExistence type="predicted"/>
<dbReference type="Proteomes" id="UP000054477">
    <property type="component" value="Unassembled WGS sequence"/>
</dbReference>
<sequence length="179" mass="20231">MPVPPMPHYHPLSSPIAIIEQSINSTSSPRRRQRTVSHSLRRRRNSSRVECRVDPAPHVFDQLPWISALECTPQFTNPWDIADLSQIPDPFPSDMSSSNPSSGPVRRRKSSLRTNPISSSDYCLPASTRDTSLSPYLSPSVTTPRSRFNPSRILFRDLMPVSYDPHQQGPNQCITSFDF</sequence>
<feature type="compositionally biased region" description="Polar residues" evidence="1">
    <location>
        <begin position="112"/>
        <end position="121"/>
    </location>
</feature>
<evidence type="ECO:0000256" key="1">
    <source>
        <dbReference type="SAM" id="MobiDB-lite"/>
    </source>
</evidence>
<feature type="region of interest" description="Disordered" evidence="1">
    <location>
        <begin position="82"/>
        <end position="126"/>
    </location>
</feature>